<keyword evidence="1" id="KW-1133">Transmembrane helix</keyword>
<keyword evidence="1" id="KW-0812">Transmembrane</keyword>
<dbReference type="AlphaFoldDB" id="A0A383DLU0"/>
<dbReference type="EMBL" id="UINC01218417">
    <property type="protein sequence ID" value="SVE45427.1"/>
    <property type="molecule type" value="Genomic_DNA"/>
</dbReference>
<reference evidence="2" key="1">
    <citation type="submission" date="2018-05" db="EMBL/GenBank/DDBJ databases">
        <authorList>
            <person name="Lanie J.A."/>
            <person name="Ng W.-L."/>
            <person name="Kazmierczak K.M."/>
            <person name="Andrzejewski T.M."/>
            <person name="Davidsen T.M."/>
            <person name="Wayne K.J."/>
            <person name="Tettelin H."/>
            <person name="Glass J.I."/>
            <person name="Rusch D."/>
            <person name="Podicherti R."/>
            <person name="Tsui H.-C.T."/>
            <person name="Winkler M.E."/>
        </authorList>
    </citation>
    <scope>NUCLEOTIDE SEQUENCE</scope>
</reference>
<sequence length="95" mass="10359">MKLLINIIRIVGITTAMGAVLFALACVGGGEPKNVYFNIRVAEGHSDLREMEANKSDTISIKVWVDTEGKVHLHGYDIELDIQPGTVASMEFEAV</sequence>
<organism evidence="2">
    <name type="scientific">marine metagenome</name>
    <dbReference type="NCBI Taxonomy" id="408172"/>
    <lineage>
        <taxon>unclassified sequences</taxon>
        <taxon>metagenomes</taxon>
        <taxon>ecological metagenomes</taxon>
    </lineage>
</organism>
<feature type="transmembrane region" description="Helical" evidence="1">
    <location>
        <begin position="7"/>
        <end position="30"/>
    </location>
</feature>
<evidence type="ECO:0000256" key="1">
    <source>
        <dbReference type="SAM" id="Phobius"/>
    </source>
</evidence>
<proteinExistence type="predicted"/>
<dbReference type="PROSITE" id="PS51257">
    <property type="entry name" value="PROKAR_LIPOPROTEIN"/>
    <property type="match status" value="1"/>
</dbReference>
<feature type="non-terminal residue" evidence="2">
    <location>
        <position position="95"/>
    </location>
</feature>
<accession>A0A383DLU0</accession>
<evidence type="ECO:0000313" key="2">
    <source>
        <dbReference type="EMBL" id="SVE45427.1"/>
    </source>
</evidence>
<protein>
    <submittedName>
        <fullName evidence="2">Uncharacterized protein</fullName>
    </submittedName>
</protein>
<keyword evidence="1" id="KW-0472">Membrane</keyword>
<name>A0A383DLU0_9ZZZZ</name>
<gene>
    <name evidence="2" type="ORF">METZ01_LOCUS498281</name>
</gene>